<gene>
    <name evidence="2" type="ORF">NDU88_002943</name>
</gene>
<accession>A0AAV7MX46</accession>
<dbReference type="AlphaFoldDB" id="A0AAV7MX46"/>
<keyword evidence="3" id="KW-1185">Reference proteome</keyword>
<feature type="compositionally biased region" description="Polar residues" evidence="1">
    <location>
        <begin position="76"/>
        <end position="94"/>
    </location>
</feature>
<name>A0AAV7MX46_PLEWA</name>
<sequence>MPHPTPDLLRCSGFASPWRLVRPGRGRGGEPSQLRRAFTELQQLWGALRSLGGRLGINTLERGTITSPAPVSGSATLSLLSNQPRGLGSVQTDRSPALTRLPSVEDGRKRSNVSLGGERQPTKERRGLWAPRAAGKPAANGRWRAANGAPRARSAAYQLSTEGGEALTFVNRCLELGLRSAGQQASGRWQMGDSSESGWFFISKFIFRSSLSVKLSVFS</sequence>
<evidence type="ECO:0000313" key="2">
    <source>
        <dbReference type="EMBL" id="KAJ1105538.1"/>
    </source>
</evidence>
<proteinExistence type="predicted"/>
<reference evidence="2" key="1">
    <citation type="journal article" date="2022" name="bioRxiv">
        <title>Sequencing and chromosome-scale assembly of the giantPleurodeles waltlgenome.</title>
        <authorList>
            <person name="Brown T."/>
            <person name="Elewa A."/>
            <person name="Iarovenko S."/>
            <person name="Subramanian E."/>
            <person name="Araus A.J."/>
            <person name="Petzold A."/>
            <person name="Susuki M."/>
            <person name="Suzuki K.-i.T."/>
            <person name="Hayashi T."/>
            <person name="Toyoda A."/>
            <person name="Oliveira C."/>
            <person name="Osipova E."/>
            <person name="Leigh N.D."/>
            <person name="Simon A."/>
            <person name="Yun M.H."/>
        </authorList>
    </citation>
    <scope>NUCLEOTIDE SEQUENCE</scope>
    <source>
        <strain evidence="2">20211129_DDA</strain>
        <tissue evidence="2">Liver</tissue>
    </source>
</reference>
<protein>
    <submittedName>
        <fullName evidence="2">Uncharacterized protein</fullName>
    </submittedName>
</protein>
<dbReference type="Proteomes" id="UP001066276">
    <property type="component" value="Chromosome 9"/>
</dbReference>
<dbReference type="EMBL" id="JANPWB010000013">
    <property type="protein sequence ID" value="KAJ1105538.1"/>
    <property type="molecule type" value="Genomic_DNA"/>
</dbReference>
<evidence type="ECO:0000256" key="1">
    <source>
        <dbReference type="SAM" id="MobiDB-lite"/>
    </source>
</evidence>
<evidence type="ECO:0000313" key="3">
    <source>
        <dbReference type="Proteomes" id="UP001066276"/>
    </source>
</evidence>
<feature type="region of interest" description="Disordered" evidence="1">
    <location>
        <begin position="76"/>
        <end position="125"/>
    </location>
</feature>
<organism evidence="2 3">
    <name type="scientific">Pleurodeles waltl</name>
    <name type="common">Iberian ribbed newt</name>
    <dbReference type="NCBI Taxonomy" id="8319"/>
    <lineage>
        <taxon>Eukaryota</taxon>
        <taxon>Metazoa</taxon>
        <taxon>Chordata</taxon>
        <taxon>Craniata</taxon>
        <taxon>Vertebrata</taxon>
        <taxon>Euteleostomi</taxon>
        <taxon>Amphibia</taxon>
        <taxon>Batrachia</taxon>
        <taxon>Caudata</taxon>
        <taxon>Salamandroidea</taxon>
        <taxon>Salamandridae</taxon>
        <taxon>Pleurodelinae</taxon>
        <taxon>Pleurodeles</taxon>
    </lineage>
</organism>
<comment type="caution">
    <text evidence="2">The sequence shown here is derived from an EMBL/GenBank/DDBJ whole genome shotgun (WGS) entry which is preliminary data.</text>
</comment>